<dbReference type="Proteomes" id="UP001157946">
    <property type="component" value="Unassembled WGS sequence"/>
</dbReference>
<dbReference type="CDD" id="cd16416">
    <property type="entry name" value="HAD_BsYqeG-like"/>
    <property type="match status" value="1"/>
</dbReference>
<dbReference type="PANTHER" id="PTHR19288">
    <property type="entry name" value="4-NITROPHENYLPHOSPHATASE-RELATED"/>
    <property type="match status" value="1"/>
</dbReference>
<dbReference type="PANTHER" id="PTHR19288:SF25">
    <property type="entry name" value="PHOSPHATIDYLGLYCEROPHOSPHATASE GEP4, MITOCHONDRIAL"/>
    <property type="match status" value="1"/>
</dbReference>
<sequence>MLKFMVPDLFAQSIYVIDYEELKRRGVRGIIVDLDNTLVESTRPDATPRLVTWLDELRDMGFHVMIVSNNNRTRVAHFADPLGLPYIHAAKKPLLSAFRKALERMGTKREETVVIGDQLLTDVFGGNRMGLYTILVAPVSNIDGFLTRINRRVERFVFSLLKRKGHVQWERSNKGEST</sequence>
<accession>A0AA45WM05</accession>
<dbReference type="InterPro" id="IPR036412">
    <property type="entry name" value="HAD-like_sf"/>
</dbReference>
<evidence type="ECO:0000313" key="1">
    <source>
        <dbReference type="EMBL" id="SMP12975.1"/>
    </source>
</evidence>
<comment type="caution">
    <text evidence="1">The sequence shown here is derived from an EMBL/GenBank/DDBJ whole genome shotgun (WGS) entry which is preliminary data.</text>
</comment>
<dbReference type="GO" id="GO:0005737">
    <property type="term" value="C:cytoplasm"/>
    <property type="evidence" value="ECO:0007669"/>
    <property type="project" value="TreeGrafter"/>
</dbReference>
<dbReference type="NCBIfam" id="TIGR01668">
    <property type="entry name" value="YqeG_hyp_ppase"/>
    <property type="match status" value="1"/>
</dbReference>
<protein>
    <recommendedName>
        <fullName evidence="3">YqeG family HAD IIIA-type phosphatase</fullName>
    </recommendedName>
</protein>
<dbReference type="GO" id="GO:0008962">
    <property type="term" value="F:phosphatidylglycerophosphatase activity"/>
    <property type="evidence" value="ECO:0007669"/>
    <property type="project" value="InterPro"/>
</dbReference>
<dbReference type="Pfam" id="PF00702">
    <property type="entry name" value="Hydrolase"/>
    <property type="match status" value="1"/>
</dbReference>
<dbReference type="InterPro" id="IPR006549">
    <property type="entry name" value="HAD-SF_hydro_IIIA"/>
</dbReference>
<proteinExistence type="predicted"/>
<evidence type="ECO:0008006" key="3">
    <source>
        <dbReference type="Google" id="ProtNLM"/>
    </source>
</evidence>
<name>A0AA45WM05_9BACL</name>
<dbReference type="InterPro" id="IPR023214">
    <property type="entry name" value="HAD_sf"/>
</dbReference>
<dbReference type="Gene3D" id="3.40.50.1000">
    <property type="entry name" value="HAD superfamily/HAD-like"/>
    <property type="match status" value="1"/>
</dbReference>
<dbReference type="AlphaFoldDB" id="A0AA45WM05"/>
<dbReference type="EMBL" id="FXTU01000002">
    <property type="protein sequence ID" value="SMP12975.1"/>
    <property type="molecule type" value="Genomic_DNA"/>
</dbReference>
<dbReference type="InterPro" id="IPR010021">
    <property type="entry name" value="PGPP1/Gep4"/>
</dbReference>
<reference evidence="1" key="1">
    <citation type="submission" date="2017-05" db="EMBL/GenBank/DDBJ databases">
        <authorList>
            <person name="Varghese N."/>
            <person name="Submissions S."/>
        </authorList>
    </citation>
    <scope>NUCLEOTIDE SEQUENCE</scope>
    <source>
        <strain evidence="1">DSM 45262</strain>
    </source>
</reference>
<evidence type="ECO:0000313" key="2">
    <source>
        <dbReference type="Proteomes" id="UP001157946"/>
    </source>
</evidence>
<keyword evidence="2" id="KW-1185">Reference proteome</keyword>
<dbReference type="SUPFAM" id="SSF56784">
    <property type="entry name" value="HAD-like"/>
    <property type="match status" value="1"/>
</dbReference>
<organism evidence="1 2">
    <name type="scientific">Laceyella tengchongensis</name>
    <dbReference type="NCBI Taxonomy" id="574699"/>
    <lineage>
        <taxon>Bacteria</taxon>
        <taxon>Bacillati</taxon>
        <taxon>Bacillota</taxon>
        <taxon>Bacilli</taxon>
        <taxon>Bacillales</taxon>
        <taxon>Thermoactinomycetaceae</taxon>
        <taxon>Laceyella</taxon>
    </lineage>
</organism>
<dbReference type="NCBIfam" id="TIGR01662">
    <property type="entry name" value="HAD-SF-IIIA"/>
    <property type="match status" value="1"/>
</dbReference>
<gene>
    <name evidence="1" type="ORF">SAMN06265361_102425</name>
</gene>